<comment type="caution">
    <text evidence="8">Lacks conserved residue(s) required for the propagation of feature annotation.</text>
</comment>
<dbReference type="SUPFAM" id="SSF53633">
    <property type="entry name" value="Carbamate kinase-like"/>
    <property type="match status" value="1"/>
</dbReference>
<dbReference type="InterPro" id="IPR002478">
    <property type="entry name" value="PUA"/>
</dbReference>
<dbReference type="PROSITE" id="PS50890">
    <property type="entry name" value="PUA"/>
    <property type="match status" value="1"/>
</dbReference>
<keyword evidence="3 8" id="KW-0641">Proline biosynthesis</keyword>
<dbReference type="Pfam" id="PF01472">
    <property type="entry name" value="PUA"/>
    <property type="match status" value="1"/>
</dbReference>
<dbReference type="PANTHER" id="PTHR43654">
    <property type="entry name" value="GLUTAMATE 5-KINASE"/>
    <property type="match status" value="1"/>
</dbReference>
<keyword evidence="2 8" id="KW-0028">Amino-acid biosynthesis</keyword>
<evidence type="ECO:0000256" key="3">
    <source>
        <dbReference type="ARBA" id="ARBA00022650"/>
    </source>
</evidence>
<evidence type="ECO:0000256" key="2">
    <source>
        <dbReference type="ARBA" id="ARBA00022605"/>
    </source>
</evidence>
<keyword evidence="1 8" id="KW-0963">Cytoplasm</keyword>
<organism evidence="10 11">
    <name type="scientific">Enterovirga aerilata</name>
    <dbReference type="NCBI Taxonomy" id="2730920"/>
    <lineage>
        <taxon>Bacteria</taxon>
        <taxon>Pseudomonadati</taxon>
        <taxon>Pseudomonadota</taxon>
        <taxon>Alphaproteobacteria</taxon>
        <taxon>Hyphomicrobiales</taxon>
        <taxon>Methylobacteriaceae</taxon>
        <taxon>Enterovirga</taxon>
    </lineage>
</organism>
<feature type="binding site" evidence="8">
    <location>
        <position position="14"/>
    </location>
    <ligand>
        <name>ATP</name>
        <dbReference type="ChEBI" id="CHEBI:30616"/>
    </ligand>
</feature>
<dbReference type="InterPro" id="IPR019797">
    <property type="entry name" value="Glutamate_5-kinase_CS"/>
</dbReference>
<comment type="pathway">
    <text evidence="8">Amino-acid biosynthesis; L-proline biosynthesis; L-glutamate 5-semialdehyde from L-glutamate: step 1/2.</text>
</comment>
<keyword evidence="4 8" id="KW-0808">Transferase</keyword>
<comment type="similarity">
    <text evidence="8">Belongs to the glutamate 5-kinase family.</text>
</comment>
<evidence type="ECO:0000256" key="5">
    <source>
        <dbReference type="ARBA" id="ARBA00022741"/>
    </source>
</evidence>
<feature type="binding site" evidence="8">
    <location>
        <position position="55"/>
    </location>
    <ligand>
        <name>substrate</name>
    </ligand>
</feature>
<feature type="binding site" evidence="8">
    <location>
        <position position="142"/>
    </location>
    <ligand>
        <name>substrate</name>
    </ligand>
</feature>
<dbReference type="InterPro" id="IPR005715">
    <property type="entry name" value="Glu_5kinase/COase_Synthase"/>
</dbReference>
<gene>
    <name evidence="8" type="primary">proB</name>
    <name evidence="10" type="ORF">HJG44_00600</name>
</gene>
<feature type="binding site" evidence="8">
    <location>
        <begin position="174"/>
        <end position="175"/>
    </location>
    <ligand>
        <name>ATP</name>
        <dbReference type="ChEBI" id="CHEBI:30616"/>
    </ligand>
</feature>
<dbReference type="GO" id="GO:0055129">
    <property type="term" value="P:L-proline biosynthetic process"/>
    <property type="evidence" value="ECO:0007669"/>
    <property type="project" value="UniProtKB-UniRule"/>
</dbReference>
<evidence type="ECO:0000256" key="8">
    <source>
        <dbReference type="HAMAP-Rule" id="MF_00456"/>
    </source>
</evidence>
<dbReference type="Gene3D" id="2.30.130.10">
    <property type="entry name" value="PUA domain"/>
    <property type="match status" value="1"/>
</dbReference>
<dbReference type="InterPro" id="IPR001048">
    <property type="entry name" value="Asp/Glu/Uridylate_kinase"/>
</dbReference>
<evidence type="ECO:0000313" key="11">
    <source>
        <dbReference type="Proteomes" id="UP000564885"/>
    </source>
</evidence>
<dbReference type="InterPro" id="IPR011529">
    <property type="entry name" value="Glu_5kinase"/>
</dbReference>
<comment type="subcellular location">
    <subcellularLocation>
        <location evidence="8">Cytoplasm</location>
    </subcellularLocation>
</comment>
<dbReference type="RefSeq" id="WP_171216422.1">
    <property type="nucleotide sequence ID" value="NZ_JABEPP010000001.1"/>
</dbReference>
<dbReference type="Gene3D" id="3.40.1160.10">
    <property type="entry name" value="Acetylglutamate kinase-like"/>
    <property type="match status" value="1"/>
</dbReference>
<dbReference type="FunFam" id="2.30.130.10:FF:000007">
    <property type="entry name" value="Glutamate 5-kinase"/>
    <property type="match status" value="1"/>
</dbReference>
<keyword evidence="5 8" id="KW-0547">Nucleotide-binding</keyword>
<dbReference type="AlphaFoldDB" id="A0A849IAA2"/>
<dbReference type="SMART" id="SM00359">
    <property type="entry name" value="PUA"/>
    <property type="match status" value="1"/>
</dbReference>
<dbReference type="HAMAP" id="MF_00456">
    <property type="entry name" value="ProB"/>
    <property type="match status" value="1"/>
</dbReference>
<dbReference type="GO" id="GO:0004349">
    <property type="term" value="F:glutamate 5-kinase activity"/>
    <property type="evidence" value="ECO:0007669"/>
    <property type="project" value="UniProtKB-UniRule"/>
</dbReference>
<reference evidence="10 11" key="1">
    <citation type="submission" date="2020-04" db="EMBL/GenBank/DDBJ databases">
        <title>Enterovirga sp. isolate from soil.</title>
        <authorList>
            <person name="Chea S."/>
            <person name="Kim D.-U."/>
        </authorList>
    </citation>
    <scope>NUCLEOTIDE SEQUENCE [LARGE SCALE GENOMIC DNA]</scope>
    <source>
        <strain evidence="10 11">DB1703</strain>
    </source>
</reference>
<accession>A0A849IAA2</accession>
<dbReference type="SUPFAM" id="SSF88697">
    <property type="entry name" value="PUA domain-like"/>
    <property type="match status" value="1"/>
</dbReference>
<name>A0A849IAA2_9HYPH</name>
<dbReference type="InterPro" id="IPR015947">
    <property type="entry name" value="PUA-like_sf"/>
</dbReference>
<keyword evidence="6 8" id="KW-0418">Kinase</keyword>
<proteinExistence type="inferred from homology"/>
<evidence type="ECO:0000256" key="6">
    <source>
        <dbReference type="ARBA" id="ARBA00022777"/>
    </source>
</evidence>
<evidence type="ECO:0000256" key="7">
    <source>
        <dbReference type="ARBA" id="ARBA00022840"/>
    </source>
</evidence>
<dbReference type="GO" id="GO:0005524">
    <property type="term" value="F:ATP binding"/>
    <property type="evidence" value="ECO:0007669"/>
    <property type="project" value="UniProtKB-KW"/>
</dbReference>
<dbReference type="CDD" id="cd04242">
    <property type="entry name" value="AAK_G5K_ProB"/>
    <property type="match status" value="1"/>
</dbReference>
<dbReference type="PROSITE" id="PS00902">
    <property type="entry name" value="GLUTAMATE_5_KINASE"/>
    <property type="match status" value="1"/>
</dbReference>
<dbReference type="PIRSF" id="PIRSF000729">
    <property type="entry name" value="GK"/>
    <property type="match status" value="1"/>
</dbReference>
<dbReference type="PRINTS" id="PR00474">
    <property type="entry name" value="GLU5KINASE"/>
</dbReference>
<keyword evidence="7 8" id="KW-0067">ATP-binding</keyword>
<dbReference type="InterPro" id="IPR041739">
    <property type="entry name" value="G5K_ProB"/>
</dbReference>
<dbReference type="PANTHER" id="PTHR43654:SF1">
    <property type="entry name" value="ISOPENTENYL PHOSPHATE KINASE"/>
    <property type="match status" value="1"/>
</dbReference>
<dbReference type="CDD" id="cd21157">
    <property type="entry name" value="PUA_G5K"/>
    <property type="match status" value="1"/>
</dbReference>
<dbReference type="NCBIfam" id="TIGR01027">
    <property type="entry name" value="proB"/>
    <property type="match status" value="1"/>
</dbReference>
<dbReference type="UniPathway" id="UPA00098">
    <property type="reaction ID" value="UER00359"/>
</dbReference>
<dbReference type="InterPro" id="IPR001057">
    <property type="entry name" value="Glu/AcGlu_kinase"/>
</dbReference>
<dbReference type="EMBL" id="JABEPP010000001">
    <property type="protein sequence ID" value="NNM70893.1"/>
    <property type="molecule type" value="Genomic_DNA"/>
</dbReference>
<protein>
    <recommendedName>
        <fullName evidence="8">Glutamate 5-kinase</fullName>
        <ecNumber evidence="8">2.7.2.11</ecNumber>
    </recommendedName>
    <alternativeName>
        <fullName evidence="8">Gamma-glutamyl kinase</fullName>
        <shortName evidence="8">GK</shortName>
    </alternativeName>
</protein>
<dbReference type="GO" id="GO:0003723">
    <property type="term" value="F:RNA binding"/>
    <property type="evidence" value="ECO:0007669"/>
    <property type="project" value="InterPro"/>
</dbReference>
<feature type="binding site" evidence="8">
    <location>
        <position position="154"/>
    </location>
    <ligand>
        <name>substrate</name>
    </ligand>
</feature>
<dbReference type="EC" id="2.7.2.11" evidence="8"/>
<dbReference type="InterPro" id="IPR036974">
    <property type="entry name" value="PUA_sf"/>
</dbReference>
<dbReference type="Pfam" id="PF00696">
    <property type="entry name" value="AA_kinase"/>
    <property type="match status" value="1"/>
</dbReference>
<feature type="domain" description="PUA" evidence="9">
    <location>
        <begin position="281"/>
        <end position="363"/>
    </location>
</feature>
<evidence type="ECO:0000256" key="1">
    <source>
        <dbReference type="ARBA" id="ARBA00022490"/>
    </source>
</evidence>
<comment type="caution">
    <text evidence="10">The sequence shown here is derived from an EMBL/GenBank/DDBJ whole genome shotgun (WGS) entry which is preliminary data.</text>
</comment>
<evidence type="ECO:0000259" key="9">
    <source>
        <dbReference type="SMART" id="SM00359"/>
    </source>
</evidence>
<keyword evidence="11" id="KW-1185">Reference proteome</keyword>
<dbReference type="FunFam" id="3.40.1160.10:FF:000018">
    <property type="entry name" value="Glutamate 5-kinase"/>
    <property type="match status" value="1"/>
</dbReference>
<dbReference type="InterPro" id="IPR036393">
    <property type="entry name" value="AceGlu_kinase-like_sf"/>
</dbReference>
<evidence type="ECO:0000313" key="10">
    <source>
        <dbReference type="EMBL" id="NNM70893.1"/>
    </source>
</evidence>
<comment type="function">
    <text evidence="8">Catalyzes the transfer of a phosphate group to glutamate to form L-glutamate 5-phosphate.</text>
</comment>
<dbReference type="Proteomes" id="UP000564885">
    <property type="component" value="Unassembled WGS sequence"/>
</dbReference>
<dbReference type="GO" id="GO:0005829">
    <property type="term" value="C:cytosol"/>
    <property type="evidence" value="ECO:0007669"/>
    <property type="project" value="TreeGrafter"/>
</dbReference>
<sequence length="383" mass="40381">MIPSLTQFRRIVVKVGSALLVDRTRGRLNHAWLAALAEDLAELHGREADVLVVSSGAIALGRSVLGLGTRALKLEESQAAAAVGQIALARTWSEVLAHHGITAGQILLTLSDTEERRRYLNARATLSKLLEMRAVPVVNENDTVATTEIRYGDNDRLGARVATMIGADLLILFSDIDGLYTAPPSLDPSAQHIPLVRQITPEIEAMAGEAASNLSRGGMRTKIDAGKIATAGGTHMLIADGRPKNPLRRVLEGARCTWFLTGSSPATARKTWIAGALETKGALAVDAGAARALLGGASLLPIGVTGLEGAFARGDAVLVRDPDGRILGRGLVAYDAEEAGRILGRSSREIEAILGYPGRAEMIHRDDLALAVNLRDAEAATAA</sequence>
<comment type="catalytic activity">
    <reaction evidence="8">
        <text>L-glutamate + ATP = L-glutamyl 5-phosphate + ADP</text>
        <dbReference type="Rhea" id="RHEA:14877"/>
        <dbReference type="ChEBI" id="CHEBI:29985"/>
        <dbReference type="ChEBI" id="CHEBI:30616"/>
        <dbReference type="ChEBI" id="CHEBI:58274"/>
        <dbReference type="ChEBI" id="CHEBI:456216"/>
        <dbReference type="EC" id="2.7.2.11"/>
    </reaction>
</comment>
<evidence type="ECO:0000256" key="4">
    <source>
        <dbReference type="ARBA" id="ARBA00022679"/>
    </source>
</evidence>